<keyword evidence="3" id="KW-1185">Reference proteome</keyword>
<evidence type="ECO:0008006" key="4">
    <source>
        <dbReference type="Google" id="ProtNLM"/>
    </source>
</evidence>
<gene>
    <name evidence="2" type="ORF">GD597_20740</name>
</gene>
<dbReference type="Proteomes" id="UP000598971">
    <property type="component" value="Unassembled WGS sequence"/>
</dbReference>
<sequence>MKNKLHQIVSILLFTAVSTTSCTKAVEKPTTVTPVEPVVQAASTFADIKVNSSFEWNNARQVAVNVEGIATSVPVKNTLFITSEDRSEVYFSANIAMSQNKQAVFLLPEHVRTVLISYGSIHKTIQVTGNNISFNYLSN</sequence>
<reference evidence="2" key="1">
    <citation type="submission" date="2019-10" db="EMBL/GenBank/DDBJ databases">
        <title>Draft genome sequence of Panacibacter sp. KCS-6.</title>
        <authorList>
            <person name="Yim K.J."/>
        </authorList>
    </citation>
    <scope>NUCLEOTIDE SEQUENCE</scope>
    <source>
        <strain evidence="2">KCS-6</strain>
    </source>
</reference>
<accession>A0A8J8JWN0</accession>
<feature type="signal peptide" evidence="1">
    <location>
        <begin position="1"/>
        <end position="25"/>
    </location>
</feature>
<dbReference type="RefSeq" id="WP_171609857.1">
    <property type="nucleotide sequence ID" value="NZ_WHPF01000021.1"/>
</dbReference>
<dbReference type="AlphaFoldDB" id="A0A8J8JWN0"/>
<evidence type="ECO:0000313" key="2">
    <source>
        <dbReference type="EMBL" id="NNV57904.1"/>
    </source>
</evidence>
<keyword evidence="1" id="KW-0732">Signal</keyword>
<comment type="caution">
    <text evidence="2">The sequence shown here is derived from an EMBL/GenBank/DDBJ whole genome shotgun (WGS) entry which is preliminary data.</text>
</comment>
<dbReference type="EMBL" id="WHPF01000021">
    <property type="protein sequence ID" value="NNV57904.1"/>
    <property type="molecule type" value="Genomic_DNA"/>
</dbReference>
<evidence type="ECO:0000313" key="3">
    <source>
        <dbReference type="Proteomes" id="UP000598971"/>
    </source>
</evidence>
<name>A0A8J8JWN0_9BACT</name>
<protein>
    <recommendedName>
        <fullName evidence="4">Auto-transporter adhesin head GIN domain-containing protein</fullName>
    </recommendedName>
</protein>
<evidence type="ECO:0000256" key="1">
    <source>
        <dbReference type="SAM" id="SignalP"/>
    </source>
</evidence>
<feature type="chain" id="PRO_5035311340" description="Auto-transporter adhesin head GIN domain-containing protein" evidence="1">
    <location>
        <begin position="26"/>
        <end position="139"/>
    </location>
</feature>
<proteinExistence type="predicted"/>
<dbReference type="PROSITE" id="PS51257">
    <property type="entry name" value="PROKAR_LIPOPROTEIN"/>
    <property type="match status" value="1"/>
</dbReference>
<organism evidence="2 3">
    <name type="scientific">Limnovirga soli</name>
    <dbReference type="NCBI Taxonomy" id="2656915"/>
    <lineage>
        <taxon>Bacteria</taxon>
        <taxon>Pseudomonadati</taxon>
        <taxon>Bacteroidota</taxon>
        <taxon>Chitinophagia</taxon>
        <taxon>Chitinophagales</taxon>
        <taxon>Chitinophagaceae</taxon>
        <taxon>Limnovirga</taxon>
    </lineage>
</organism>